<dbReference type="GO" id="GO:0006511">
    <property type="term" value="P:ubiquitin-dependent protein catabolic process"/>
    <property type="evidence" value="ECO:0007669"/>
    <property type="project" value="InterPro"/>
</dbReference>
<dbReference type="SMART" id="SM00182">
    <property type="entry name" value="CULLIN"/>
    <property type="match status" value="1"/>
</dbReference>
<evidence type="ECO:0000256" key="5">
    <source>
        <dbReference type="RuleBase" id="RU003829"/>
    </source>
</evidence>
<feature type="region of interest" description="Disordered" evidence="7">
    <location>
        <begin position="690"/>
        <end position="709"/>
    </location>
</feature>
<reference evidence="9 11" key="1">
    <citation type="journal article" date="2014" name="BMC Genomics">
        <title>Genome sequence of Anopheles sinensis provides insight into genetics basis of mosquito competence for malaria parasites.</title>
        <authorList>
            <person name="Zhou D."/>
            <person name="Zhang D."/>
            <person name="Ding G."/>
            <person name="Shi L."/>
            <person name="Hou Q."/>
            <person name="Ye Y."/>
            <person name="Xu Y."/>
            <person name="Zhou H."/>
            <person name="Xiong C."/>
            <person name="Li S."/>
            <person name="Yu J."/>
            <person name="Hong S."/>
            <person name="Yu X."/>
            <person name="Zou P."/>
            <person name="Chen C."/>
            <person name="Chang X."/>
            <person name="Wang W."/>
            <person name="Lv Y."/>
            <person name="Sun Y."/>
            <person name="Ma L."/>
            <person name="Shen B."/>
            <person name="Zhu C."/>
        </authorList>
    </citation>
    <scope>NUCLEOTIDE SEQUENCE [LARGE SCALE GENOMIC DNA]</scope>
</reference>
<dbReference type="PROSITE" id="PS50069">
    <property type="entry name" value="CULLIN_2"/>
    <property type="match status" value="1"/>
</dbReference>
<evidence type="ECO:0000256" key="7">
    <source>
        <dbReference type="SAM" id="MobiDB-lite"/>
    </source>
</evidence>
<dbReference type="Gene3D" id="1.20.1310.10">
    <property type="entry name" value="Cullin Repeats"/>
    <property type="match status" value="4"/>
</dbReference>
<keyword evidence="2" id="KW-1017">Isopeptide bond</keyword>
<dbReference type="AlphaFoldDB" id="A0A084WGW5"/>
<keyword evidence="3" id="KW-0832">Ubl conjugation</keyword>
<evidence type="ECO:0000256" key="6">
    <source>
        <dbReference type="SAM" id="Coils"/>
    </source>
</evidence>
<dbReference type="VEuPathDB" id="VectorBase:ASIS013878"/>
<evidence type="ECO:0000313" key="9">
    <source>
        <dbReference type="EMBL" id="KFB49459.1"/>
    </source>
</evidence>
<dbReference type="EnsemblMetazoa" id="ASIC017726-RA">
    <property type="protein sequence ID" value="ASIC017726-PA"/>
    <property type="gene ID" value="ASIC017726"/>
</dbReference>
<keyword evidence="11" id="KW-1185">Reference proteome</keyword>
<dbReference type="InterPro" id="IPR036390">
    <property type="entry name" value="WH_DNA-bd_sf"/>
</dbReference>
<dbReference type="Pfam" id="PF00888">
    <property type="entry name" value="Cullin"/>
    <property type="match status" value="1"/>
</dbReference>
<dbReference type="PANTHER" id="PTHR11932">
    <property type="entry name" value="CULLIN"/>
    <property type="match status" value="1"/>
</dbReference>
<feature type="coiled-coil region" evidence="6">
    <location>
        <begin position="919"/>
        <end position="973"/>
    </location>
</feature>
<proteinExistence type="inferred from homology"/>
<dbReference type="Gene3D" id="3.30.230.130">
    <property type="entry name" value="Cullin, Chain C, Domain 2"/>
    <property type="match status" value="1"/>
</dbReference>
<feature type="region of interest" description="Disordered" evidence="7">
    <location>
        <begin position="570"/>
        <end position="597"/>
    </location>
</feature>
<dbReference type="SUPFAM" id="SSF74788">
    <property type="entry name" value="Cullin repeat-like"/>
    <property type="match status" value="1"/>
</dbReference>
<evidence type="ECO:0000256" key="1">
    <source>
        <dbReference type="ARBA" id="ARBA00006019"/>
    </source>
</evidence>
<dbReference type="GO" id="GO:0031625">
    <property type="term" value="F:ubiquitin protein ligase binding"/>
    <property type="evidence" value="ECO:0007669"/>
    <property type="project" value="InterPro"/>
</dbReference>
<evidence type="ECO:0000256" key="2">
    <source>
        <dbReference type="ARBA" id="ARBA00022499"/>
    </source>
</evidence>
<name>A0A084WGW5_ANOSI</name>
<dbReference type="InterPro" id="IPR016158">
    <property type="entry name" value="Cullin_homology"/>
</dbReference>
<dbReference type="Pfam" id="PF26557">
    <property type="entry name" value="Cullin_AB"/>
    <property type="match status" value="1"/>
</dbReference>
<dbReference type="InterPro" id="IPR059120">
    <property type="entry name" value="Cullin-like_AB"/>
</dbReference>
<evidence type="ECO:0000313" key="11">
    <source>
        <dbReference type="Proteomes" id="UP000030765"/>
    </source>
</evidence>
<dbReference type="Gene3D" id="1.10.10.10">
    <property type="entry name" value="Winged helix-like DNA-binding domain superfamily/Winged helix DNA-binding domain"/>
    <property type="match status" value="1"/>
</dbReference>
<dbReference type="InterPro" id="IPR016159">
    <property type="entry name" value="Cullin_repeat-like_dom_sf"/>
</dbReference>
<dbReference type="SUPFAM" id="SSF75632">
    <property type="entry name" value="Cullin homology domain"/>
    <property type="match status" value="1"/>
</dbReference>
<dbReference type="STRING" id="74873.A0A084WGW5"/>
<feature type="domain" description="Cullin family profile" evidence="8">
    <location>
        <begin position="381"/>
        <end position="646"/>
    </location>
</feature>
<evidence type="ECO:0000313" key="10">
    <source>
        <dbReference type="EnsemblMetazoa" id="ASIC017726-PA"/>
    </source>
</evidence>
<dbReference type="InterPro" id="IPR036388">
    <property type="entry name" value="WH-like_DNA-bd_sf"/>
</dbReference>
<dbReference type="VEuPathDB" id="VectorBase:ASIC017726"/>
<dbReference type="FunFam" id="3.30.230.130:FF:000002">
    <property type="entry name" value="cullin-3 isoform X1"/>
    <property type="match status" value="1"/>
</dbReference>
<dbReference type="FunFam" id="1.20.1310.10:FF:000006">
    <property type="entry name" value="Cullin 3"/>
    <property type="match status" value="1"/>
</dbReference>
<evidence type="ECO:0000259" key="8">
    <source>
        <dbReference type="PROSITE" id="PS50069"/>
    </source>
</evidence>
<dbReference type="EMBL" id="KE525346">
    <property type="protein sequence ID" value="KFB49459.1"/>
    <property type="molecule type" value="Genomic_DNA"/>
</dbReference>
<accession>A0A084WGW5</accession>
<dbReference type="InterPro" id="IPR045093">
    <property type="entry name" value="Cullin"/>
</dbReference>
<evidence type="ECO:0000256" key="4">
    <source>
        <dbReference type="PROSITE-ProRule" id="PRU00330"/>
    </source>
</evidence>
<protein>
    <submittedName>
        <fullName evidence="9">AGAP008105-PA-like protein</fullName>
    </submittedName>
</protein>
<dbReference type="FunFam" id="1.20.1310.10:FF:000001">
    <property type="entry name" value="Cullin 3"/>
    <property type="match status" value="1"/>
</dbReference>
<dbReference type="SUPFAM" id="SSF46785">
    <property type="entry name" value="Winged helix' DNA-binding domain"/>
    <property type="match status" value="1"/>
</dbReference>
<dbReference type="VEuPathDB" id="VectorBase:ASIS021831"/>
<sequence>MNRVSTQKKEGKMRIRAFPMTMDEKYVESIWSLLKNAIQEIQKKNNSGLSFEELYRNAYTMVLHKHGERLYSGLKEVVTHHLETKVREEVLRSFNCNFLQTLNQCWNDHQTSMVMIRDILMYMDRVYVQQNDVDNVYNLGLNIFRDQVVRYPRIRDHMRETLLNMVMCERKGEAIDHIAIKNACQMLMVLGINQRWVYEEDFERPFLTQSAAFYKLESQKFLAENSASVYIRRVEARITEEAERAKLYLDESTESRIVEVVEDELIKKHMRTIVEMENSGVVYMLQNTKTEDLACMHKLFSRVSGGLKTIADCVSQNLRSLGRDLVKEEENGSTNPITFVQNLLDLKDRSDHFLIHSFNNDKTFKNMISSDFEHFLNLNSKSPEYLSLFIDDKLKKGCKGMSEQEIETILDKTMVLFRYLQEKDVFERYYKAHLAKRLLLNKSVSDDSEKNMISKLKTECGCQFTSKLEGMFKDMSVSNTVMEEFKNHINNDNSALEGVELTVRILTTGFWPTQSVTPNCNIPLAPRKAFETFKRFYLAKHSGRQLTLQPQLGTVYMNAEFYGVKAEKEKGEGNCSSTAPSSGSSGAPTGSSATQDAPKRHVLQLSTYQMCVLMLFNNRERMTYEDIQQETDIPSKDLIRALQSLSMGKQQQRLLVRTPKTSKDIVSTDEFYVNDAFVSKFHKVKIQTVAAKGESEPERKETRSKVDEDRKHEIEAAIVRIMKARKRMPAVDGANFRATEKGSPPTEGPILPDQMDEASLNPQLLDQLNEQFAKQIQLAESQGMDDPFKIRIYNDWVNSLRSLNTELVQSLREMQDTCMERMALMRAAYLKDLVRFGPDIRLKRVENTTALTAPPAAGEEIISLELTSNYPIVPTTDQMLLQELDIKSRQIAELRKELDDSCTLVDQLRSMTKTRENQLDDKRKEINILRHQIASLDEQLLKAKTITDHHDKITFLRKKLKEQEDKLRQANTAIYYRDQVISQQRHEIKVLTENVNSHSTTEENPSQDPSKEACQAVSDCSFYSTEMNASKEDTTLLTGHLSQPLLDGISTIQRHSETESECVRTLKQELAELRAQLQDYKRVHGNHRPSLPMSDGSDYQCADMIKALLGLRGACEELLQTTGKFCGDEQELSGGSFRYDDELIEALRARCELLCRRLSEHQVCALEQDEGIGSTSISRLENCSEIQHNAEGHRVEADLYQEVVVQLKRLAGYQATI</sequence>
<comment type="similarity">
    <text evidence="1 4 5">Belongs to the cullin family.</text>
</comment>
<dbReference type="InterPro" id="IPR001373">
    <property type="entry name" value="Cullin_N"/>
</dbReference>
<dbReference type="FunFam" id="1.20.1310.10:FF:000002">
    <property type="entry name" value="cullin-3 isoform X1"/>
    <property type="match status" value="1"/>
</dbReference>
<dbReference type="VEuPathDB" id="VectorBase:ASIS024382"/>
<dbReference type="Proteomes" id="UP000030765">
    <property type="component" value="Unassembled WGS sequence"/>
</dbReference>
<keyword evidence="6" id="KW-0175">Coiled coil</keyword>
<feature type="compositionally biased region" description="Low complexity" evidence="7">
    <location>
        <begin position="576"/>
        <end position="594"/>
    </location>
</feature>
<dbReference type="OrthoDB" id="27073at2759"/>
<dbReference type="InterPro" id="IPR036317">
    <property type="entry name" value="Cullin_homology_sf"/>
</dbReference>
<organism evidence="9">
    <name type="scientific">Anopheles sinensis</name>
    <name type="common">Mosquito</name>
    <dbReference type="NCBI Taxonomy" id="74873"/>
    <lineage>
        <taxon>Eukaryota</taxon>
        <taxon>Metazoa</taxon>
        <taxon>Ecdysozoa</taxon>
        <taxon>Arthropoda</taxon>
        <taxon>Hexapoda</taxon>
        <taxon>Insecta</taxon>
        <taxon>Pterygota</taxon>
        <taxon>Neoptera</taxon>
        <taxon>Endopterygota</taxon>
        <taxon>Diptera</taxon>
        <taxon>Nematocera</taxon>
        <taxon>Culicoidea</taxon>
        <taxon>Culicidae</taxon>
        <taxon>Anophelinae</taxon>
        <taxon>Anopheles</taxon>
    </lineage>
</organism>
<evidence type="ECO:0000256" key="3">
    <source>
        <dbReference type="ARBA" id="ARBA00022843"/>
    </source>
</evidence>
<gene>
    <name evidence="9" type="ORF">ZHAS_00017726</name>
</gene>
<reference evidence="10" key="2">
    <citation type="submission" date="2020-05" db="UniProtKB">
        <authorList>
            <consortium name="EnsemblMetazoa"/>
        </authorList>
    </citation>
    <scope>IDENTIFICATION</scope>
</reference>
<dbReference type="EMBL" id="ATLV01023763">
    <property type="status" value="NOT_ANNOTATED_CDS"/>
    <property type="molecule type" value="Genomic_DNA"/>
</dbReference>
<feature type="compositionally biased region" description="Basic and acidic residues" evidence="7">
    <location>
        <begin position="693"/>
        <end position="709"/>
    </location>
</feature>